<dbReference type="InterPro" id="IPR002178">
    <property type="entry name" value="PTS_EIIA_type-2_dom"/>
</dbReference>
<dbReference type="AlphaFoldDB" id="A0A0J1CUU8"/>
<dbReference type="PANTHER" id="PTHR47738">
    <property type="entry name" value="PTS SYSTEM FRUCTOSE-LIKE EIIA COMPONENT-RELATED"/>
    <property type="match status" value="1"/>
</dbReference>
<dbReference type="EMBL" id="AEJF01000127">
    <property type="protein sequence ID" value="KLU24375.1"/>
    <property type="molecule type" value="Genomic_DNA"/>
</dbReference>
<keyword evidence="3" id="KW-1185">Reference proteome</keyword>
<dbReference type="SUPFAM" id="SSF55804">
    <property type="entry name" value="Phoshotransferase/anion transport protein"/>
    <property type="match status" value="1"/>
</dbReference>
<dbReference type="CDD" id="cd00211">
    <property type="entry name" value="PTS_IIA_fru"/>
    <property type="match status" value="1"/>
</dbReference>
<evidence type="ECO:0000313" key="2">
    <source>
        <dbReference type="EMBL" id="KLU24375.1"/>
    </source>
</evidence>
<reference evidence="2 3" key="1">
    <citation type="journal article" date="2015" name="Genome Announc.">
        <title>Draft Genome Sequence of Burkholderia sp. Strain PML1(12), an Ectomycorrhizosphere-Inhabiting Bacterium with Effective Mineral-Weathering Ability.</title>
        <authorList>
            <person name="Uroz S."/>
            <person name="Oger P."/>
        </authorList>
    </citation>
    <scope>NUCLEOTIDE SEQUENCE [LARGE SCALE GENOMIC DNA]</scope>
    <source>
        <strain evidence="3">PML1(12)</strain>
    </source>
</reference>
<feature type="domain" description="PTS EIIA type-2" evidence="1">
    <location>
        <begin position="10"/>
        <end position="153"/>
    </location>
</feature>
<sequence length="175" mass="18858">MASGNDTLAQLLARDHVLLGLDVANRESLFVHLGRFCEQRFGLPAATVIAGLEARESLGSTALGQGVAVPHGRIKGLRRAITLYVRPTTPIPFDAPDGNPVGDVVVLLVPESANSTHLHLLADVAQRFCDHHFREQLHACVDAQAVLQLFVGYNPPDAERVGCRHAAVNSFDKGR</sequence>
<protein>
    <recommendedName>
        <fullName evidence="1">PTS EIIA type-2 domain-containing protein</fullName>
    </recommendedName>
</protein>
<dbReference type="InterPro" id="IPR016152">
    <property type="entry name" value="PTrfase/Anion_transptr"/>
</dbReference>
<accession>A0A0J1CUU8</accession>
<dbReference type="PROSITE" id="PS00372">
    <property type="entry name" value="PTS_EIIA_TYPE_2_HIS"/>
    <property type="match status" value="1"/>
</dbReference>
<dbReference type="PATRIC" id="fig|908627.4.peg.4618"/>
<dbReference type="GO" id="GO:0030295">
    <property type="term" value="F:protein kinase activator activity"/>
    <property type="evidence" value="ECO:0007669"/>
    <property type="project" value="TreeGrafter"/>
</dbReference>
<dbReference type="PROSITE" id="PS51094">
    <property type="entry name" value="PTS_EIIA_TYPE_2"/>
    <property type="match status" value="1"/>
</dbReference>
<dbReference type="Pfam" id="PF00359">
    <property type="entry name" value="PTS_EIIA_2"/>
    <property type="match status" value="1"/>
</dbReference>
<evidence type="ECO:0000259" key="1">
    <source>
        <dbReference type="PROSITE" id="PS51094"/>
    </source>
</evidence>
<organism evidence="2 3">
    <name type="scientific">Caballeronia mineralivorans PML1(12)</name>
    <dbReference type="NCBI Taxonomy" id="908627"/>
    <lineage>
        <taxon>Bacteria</taxon>
        <taxon>Pseudomonadati</taxon>
        <taxon>Pseudomonadota</taxon>
        <taxon>Betaproteobacteria</taxon>
        <taxon>Burkholderiales</taxon>
        <taxon>Burkholderiaceae</taxon>
        <taxon>Caballeronia</taxon>
    </lineage>
</organism>
<comment type="caution">
    <text evidence="2">The sequence shown here is derived from an EMBL/GenBank/DDBJ whole genome shotgun (WGS) entry which is preliminary data.</text>
</comment>
<dbReference type="PANTHER" id="PTHR47738:SF1">
    <property type="entry name" value="NITROGEN REGULATORY PROTEIN"/>
    <property type="match status" value="1"/>
</dbReference>
<dbReference type="InterPro" id="IPR051541">
    <property type="entry name" value="PTS_SugarTrans_NitroReg"/>
</dbReference>
<dbReference type="Gene3D" id="3.40.930.10">
    <property type="entry name" value="Mannitol-specific EII, Chain A"/>
    <property type="match status" value="1"/>
</dbReference>
<proteinExistence type="predicted"/>
<gene>
    <name evidence="2" type="ORF">EOS_20615</name>
</gene>
<evidence type="ECO:0000313" key="3">
    <source>
        <dbReference type="Proteomes" id="UP000035963"/>
    </source>
</evidence>
<name>A0A0J1CUU8_9BURK</name>
<dbReference type="Proteomes" id="UP000035963">
    <property type="component" value="Unassembled WGS sequence"/>
</dbReference>